<comment type="caution">
    <text evidence="2">The sequence shown here is derived from an EMBL/GenBank/DDBJ whole genome shotgun (WGS) entry which is preliminary data.</text>
</comment>
<feature type="domain" description="N-acetyltransferase" evidence="1">
    <location>
        <begin position="3"/>
        <end position="160"/>
    </location>
</feature>
<dbReference type="CDD" id="cd04301">
    <property type="entry name" value="NAT_SF"/>
    <property type="match status" value="1"/>
</dbReference>
<dbReference type="Gene3D" id="3.40.630.30">
    <property type="match status" value="1"/>
</dbReference>
<proteinExistence type="predicted"/>
<dbReference type="Pfam" id="PF00583">
    <property type="entry name" value="Acetyltransf_1"/>
    <property type="match status" value="1"/>
</dbReference>
<evidence type="ECO:0000313" key="3">
    <source>
        <dbReference type="Proteomes" id="UP000768567"/>
    </source>
</evidence>
<dbReference type="SUPFAM" id="SSF55729">
    <property type="entry name" value="Acyl-CoA N-acyltransferases (Nat)"/>
    <property type="match status" value="1"/>
</dbReference>
<organism evidence="2 3">
    <name type="scientific">Gemmiger gallinarum</name>
    <dbReference type="NCBI Taxonomy" id="2779354"/>
    <lineage>
        <taxon>Bacteria</taxon>
        <taxon>Bacillati</taxon>
        <taxon>Bacillota</taxon>
        <taxon>Clostridia</taxon>
        <taxon>Eubacteriales</taxon>
        <taxon>Gemmiger</taxon>
    </lineage>
</organism>
<accession>A0ABR9R394</accession>
<sequence>MNPTYKQVTKARYIARVAELAREIFPGVYRKLGGKNGLLLAETYQNEDLTEDEIRDGVNYFLIYLGSREVGYFALDLSPVGAMCISRLYLCEDVRGRGIGRGVLTYAQRLAEGDGRTRVFMKVWARDLQAEAFCKKRGFRPAGVEAVEALPGVTMELKTWEKLWR</sequence>
<evidence type="ECO:0000313" key="2">
    <source>
        <dbReference type="EMBL" id="MBE5037622.1"/>
    </source>
</evidence>
<dbReference type="EMBL" id="JADCKC010000002">
    <property type="protein sequence ID" value="MBE5037622.1"/>
    <property type="molecule type" value="Genomic_DNA"/>
</dbReference>
<dbReference type="PROSITE" id="PS51186">
    <property type="entry name" value="GNAT"/>
    <property type="match status" value="1"/>
</dbReference>
<gene>
    <name evidence="2" type="ORF">INF35_07475</name>
</gene>
<protein>
    <submittedName>
        <fullName evidence="2">GNAT family N-acetyltransferase</fullName>
    </submittedName>
</protein>
<dbReference type="RefSeq" id="WP_193501091.1">
    <property type="nucleotide sequence ID" value="NZ_JADCKC010000002.1"/>
</dbReference>
<dbReference type="InterPro" id="IPR016181">
    <property type="entry name" value="Acyl_CoA_acyltransferase"/>
</dbReference>
<reference evidence="2 3" key="1">
    <citation type="submission" date="2020-10" db="EMBL/GenBank/DDBJ databases">
        <title>ChiBAC.</title>
        <authorList>
            <person name="Zenner C."/>
            <person name="Hitch T.C.A."/>
            <person name="Clavel T."/>
        </authorList>
    </citation>
    <scope>NUCLEOTIDE SEQUENCE [LARGE SCALE GENOMIC DNA]</scope>
    <source>
        <strain evidence="2 3">DSM 109015</strain>
    </source>
</reference>
<dbReference type="InterPro" id="IPR000182">
    <property type="entry name" value="GNAT_dom"/>
</dbReference>
<keyword evidence="3" id="KW-1185">Reference proteome</keyword>
<evidence type="ECO:0000259" key="1">
    <source>
        <dbReference type="PROSITE" id="PS51186"/>
    </source>
</evidence>
<name>A0ABR9R394_9FIRM</name>
<dbReference type="Proteomes" id="UP000768567">
    <property type="component" value="Unassembled WGS sequence"/>
</dbReference>